<dbReference type="EMBL" id="JARK01001367">
    <property type="protein sequence ID" value="EYC17287.1"/>
    <property type="molecule type" value="Genomic_DNA"/>
</dbReference>
<protein>
    <submittedName>
        <fullName evidence="1">Uncharacterized protein</fullName>
    </submittedName>
</protein>
<sequence length="106" mass="11888">MSIDPRLSDSDEDQYVSFVIRPHRTPTHYKFFSHSGKYSALLSAGAPFYLMWTVQRHLFHFRALALHSRSCGRGRPFQRQHPTTAPTVVNASSGVSLLLDASGSLL</sequence>
<accession>A0A016UR18</accession>
<evidence type="ECO:0000313" key="2">
    <source>
        <dbReference type="Proteomes" id="UP000024635"/>
    </source>
</evidence>
<name>A0A016UR18_9BILA</name>
<gene>
    <name evidence="1" type="primary">Acey_s0031.g2375</name>
    <name evidence="1" type="ORF">Y032_0031g2375</name>
</gene>
<dbReference type="Proteomes" id="UP000024635">
    <property type="component" value="Unassembled WGS sequence"/>
</dbReference>
<proteinExistence type="predicted"/>
<dbReference type="AlphaFoldDB" id="A0A016UR18"/>
<comment type="caution">
    <text evidence="1">The sequence shown here is derived from an EMBL/GenBank/DDBJ whole genome shotgun (WGS) entry which is preliminary data.</text>
</comment>
<evidence type="ECO:0000313" key="1">
    <source>
        <dbReference type="EMBL" id="EYC17287.1"/>
    </source>
</evidence>
<organism evidence="1 2">
    <name type="scientific">Ancylostoma ceylanicum</name>
    <dbReference type="NCBI Taxonomy" id="53326"/>
    <lineage>
        <taxon>Eukaryota</taxon>
        <taxon>Metazoa</taxon>
        <taxon>Ecdysozoa</taxon>
        <taxon>Nematoda</taxon>
        <taxon>Chromadorea</taxon>
        <taxon>Rhabditida</taxon>
        <taxon>Rhabditina</taxon>
        <taxon>Rhabditomorpha</taxon>
        <taxon>Strongyloidea</taxon>
        <taxon>Ancylostomatidae</taxon>
        <taxon>Ancylostomatinae</taxon>
        <taxon>Ancylostoma</taxon>
    </lineage>
</organism>
<reference evidence="2" key="1">
    <citation type="journal article" date="2015" name="Nat. Genet.">
        <title>The genome and transcriptome of the zoonotic hookworm Ancylostoma ceylanicum identify infection-specific gene families.</title>
        <authorList>
            <person name="Schwarz E.M."/>
            <person name="Hu Y."/>
            <person name="Antoshechkin I."/>
            <person name="Miller M.M."/>
            <person name="Sternberg P.W."/>
            <person name="Aroian R.V."/>
        </authorList>
    </citation>
    <scope>NUCLEOTIDE SEQUENCE</scope>
    <source>
        <strain evidence="2">HY135</strain>
    </source>
</reference>
<keyword evidence="2" id="KW-1185">Reference proteome</keyword>